<feature type="transmembrane region" description="Helical" evidence="1">
    <location>
        <begin position="410"/>
        <end position="431"/>
    </location>
</feature>
<comment type="caution">
    <text evidence="2">The sequence shown here is derived from an EMBL/GenBank/DDBJ whole genome shotgun (WGS) entry which is preliminary data.</text>
</comment>
<feature type="transmembrane region" description="Helical" evidence="1">
    <location>
        <begin position="195"/>
        <end position="214"/>
    </location>
</feature>
<feature type="transmembrane region" description="Helical" evidence="1">
    <location>
        <begin position="264"/>
        <end position="281"/>
    </location>
</feature>
<organism evidence="2 3">
    <name type="scientific">Angustibacter luteus</name>
    <dbReference type="NCBI Taxonomy" id="658456"/>
    <lineage>
        <taxon>Bacteria</taxon>
        <taxon>Bacillati</taxon>
        <taxon>Actinomycetota</taxon>
        <taxon>Actinomycetes</taxon>
        <taxon>Kineosporiales</taxon>
        <taxon>Kineosporiaceae</taxon>
    </lineage>
</organism>
<keyword evidence="1" id="KW-0472">Membrane</keyword>
<dbReference type="Proteomes" id="UP001596189">
    <property type="component" value="Unassembled WGS sequence"/>
</dbReference>
<dbReference type="EMBL" id="JBHSRD010000003">
    <property type="protein sequence ID" value="MFC6006479.1"/>
    <property type="molecule type" value="Genomic_DNA"/>
</dbReference>
<feature type="transmembrane region" description="Helical" evidence="1">
    <location>
        <begin position="378"/>
        <end position="398"/>
    </location>
</feature>
<evidence type="ECO:0008006" key="4">
    <source>
        <dbReference type="Google" id="ProtNLM"/>
    </source>
</evidence>
<feature type="transmembrane region" description="Helical" evidence="1">
    <location>
        <begin position="138"/>
        <end position="158"/>
    </location>
</feature>
<feature type="transmembrane region" description="Helical" evidence="1">
    <location>
        <begin position="105"/>
        <end position="126"/>
    </location>
</feature>
<keyword evidence="1" id="KW-1133">Transmembrane helix</keyword>
<keyword evidence="1" id="KW-0812">Transmembrane</keyword>
<accession>A0ABW1JB22</accession>
<proteinExistence type="predicted"/>
<dbReference type="RefSeq" id="WP_345717966.1">
    <property type="nucleotide sequence ID" value="NZ_BAABFP010000008.1"/>
</dbReference>
<name>A0ABW1JB22_9ACTN</name>
<feature type="transmembrane region" description="Helical" evidence="1">
    <location>
        <begin position="164"/>
        <end position="183"/>
    </location>
</feature>
<dbReference type="Gene3D" id="1.10.10.10">
    <property type="entry name" value="Winged helix-like DNA-binding domain superfamily/Winged helix DNA-binding domain"/>
    <property type="match status" value="1"/>
</dbReference>
<evidence type="ECO:0000313" key="3">
    <source>
        <dbReference type="Proteomes" id="UP001596189"/>
    </source>
</evidence>
<feature type="transmembrane region" description="Helical" evidence="1">
    <location>
        <begin position="234"/>
        <end position="252"/>
    </location>
</feature>
<keyword evidence="3" id="KW-1185">Reference proteome</keyword>
<reference evidence="3" key="1">
    <citation type="journal article" date="2019" name="Int. J. Syst. Evol. Microbiol.">
        <title>The Global Catalogue of Microorganisms (GCM) 10K type strain sequencing project: providing services to taxonomists for standard genome sequencing and annotation.</title>
        <authorList>
            <consortium name="The Broad Institute Genomics Platform"/>
            <consortium name="The Broad Institute Genome Sequencing Center for Infectious Disease"/>
            <person name="Wu L."/>
            <person name="Ma J."/>
        </authorList>
    </citation>
    <scope>NUCLEOTIDE SEQUENCE [LARGE SCALE GENOMIC DNA]</scope>
    <source>
        <strain evidence="3">KACC 14249</strain>
    </source>
</reference>
<evidence type="ECO:0000256" key="1">
    <source>
        <dbReference type="SAM" id="Phobius"/>
    </source>
</evidence>
<evidence type="ECO:0000313" key="2">
    <source>
        <dbReference type="EMBL" id="MFC6006479.1"/>
    </source>
</evidence>
<gene>
    <name evidence="2" type="ORF">ACFQDO_04975</name>
</gene>
<dbReference type="InterPro" id="IPR036388">
    <property type="entry name" value="WH-like_DNA-bd_sf"/>
</dbReference>
<feature type="transmembrane region" description="Helical" evidence="1">
    <location>
        <begin position="57"/>
        <end position="75"/>
    </location>
</feature>
<protein>
    <recommendedName>
        <fullName evidence="4">O-antigen ligase domain-containing protein</fullName>
    </recommendedName>
</protein>
<sequence length="466" mass="48877">MPATQSQLREKALGIVLATEATPAVRSAAIRSTAAGLGVPTRQVRQWVREAEDDQVVPTWAKIIAVGLLVLLAWSPHLRKDIPAPLPIELLLLPLWWPATRRAPAFAPLMWLVGVALASGFWLAVWNGSDHAYTHGGMIATTSLVLSVFLGVGVILWARTVLGLRWTGVAFAVGLLMSAAQTASSGLAATNPWKFAWSLPVTLLLLSLLAPVRSRLVQVLALGGLALSGVTNDARSFFGMCLFTAGLVIWQGLPAGQPGRLRRITPAVLLAGLLALVYWGGTKLLLDGALGSGLQERSQAQVLKSGSLLAGGRPEWTATWQLMHERPLGFGLGSVPTSSDIVVAKTGLSKVLEDYDSGYVDKFMFGGAFKLHSVAADLWVNLGVLGLLLALVVAVILLGSLVRALADRTASAVVIFTTVVAVWFLAFGPIVSNLGDIGLALGLTLLVRDAPGSGAPGPEPAGHGPG</sequence>